<keyword evidence="4 13" id="KW-0812">Transmembrane</keyword>
<protein>
    <submittedName>
        <fullName evidence="15">Predicted ferric reductase</fullName>
    </submittedName>
</protein>
<evidence type="ECO:0000256" key="8">
    <source>
        <dbReference type="ARBA" id="ARBA00022989"/>
    </source>
</evidence>
<evidence type="ECO:0000256" key="5">
    <source>
        <dbReference type="ARBA" id="ARBA00022714"/>
    </source>
</evidence>
<dbReference type="AlphaFoldDB" id="A0A1I6H5Q6"/>
<dbReference type="EMBL" id="FOYO01000001">
    <property type="protein sequence ID" value="SFR49611.1"/>
    <property type="molecule type" value="Genomic_DNA"/>
</dbReference>
<dbReference type="InterPro" id="IPR039261">
    <property type="entry name" value="FNR_nucleotide-bd"/>
</dbReference>
<dbReference type="Gene3D" id="3.40.50.80">
    <property type="entry name" value="Nucleotide-binding domain of ferredoxin-NADP reductase (FNR) module"/>
    <property type="match status" value="1"/>
</dbReference>
<evidence type="ECO:0000256" key="10">
    <source>
        <dbReference type="ARBA" id="ARBA00023004"/>
    </source>
</evidence>
<organism evidence="15 16">
    <name type="scientific">Litoreibacter janthinus</name>
    <dbReference type="NCBI Taxonomy" id="670154"/>
    <lineage>
        <taxon>Bacteria</taxon>
        <taxon>Pseudomonadati</taxon>
        <taxon>Pseudomonadota</taxon>
        <taxon>Alphaproteobacteria</taxon>
        <taxon>Rhodobacterales</taxon>
        <taxon>Roseobacteraceae</taxon>
        <taxon>Litoreibacter</taxon>
    </lineage>
</organism>
<reference evidence="16" key="1">
    <citation type="submission" date="2016-10" db="EMBL/GenBank/DDBJ databases">
        <authorList>
            <person name="Varghese N."/>
            <person name="Submissions S."/>
        </authorList>
    </citation>
    <scope>NUCLEOTIDE SEQUENCE [LARGE SCALE GENOMIC DNA]</scope>
    <source>
        <strain evidence="16">DSM 26921</strain>
    </source>
</reference>
<dbReference type="SUPFAM" id="SSF63380">
    <property type="entry name" value="Riboflavin synthase domain-like"/>
    <property type="match status" value="1"/>
</dbReference>
<evidence type="ECO:0000256" key="11">
    <source>
        <dbReference type="ARBA" id="ARBA00023014"/>
    </source>
</evidence>
<keyword evidence="6" id="KW-0479">Metal-binding</keyword>
<dbReference type="Pfam" id="PF01794">
    <property type="entry name" value="Ferric_reduct"/>
    <property type="match status" value="1"/>
</dbReference>
<evidence type="ECO:0000313" key="15">
    <source>
        <dbReference type="EMBL" id="SFR49611.1"/>
    </source>
</evidence>
<keyword evidence="8 13" id="KW-1133">Transmembrane helix</keyword>
<keyword evidence="5" id="KW-0001">2Fe-2S</keyword>
<evidence type="ECO:0000256" key="9">
    <source>
        <dbReference type="ARBA" id="ARBA00023002"/>
    </source>
</evidence>
<dbReference type="GO" id="GO:0050660">
    <property type="term" value="F:flavin adenine dinucleotide binding"/>
    <property type="evidence" value="ECO:0007669"/>
    <property type="project" value="TreeGrafter"/>
</dbReference>
<feature type="transmembrane region" description="Helical" evidence="13">
    <location>
        <begin position="39"/>
        <end position="57"/>
    </location>
</feature>
<feature type="domain" description="FAD-binding FR-type" evidence="14">
    <location>
        <begin position="222"/>
        <end position="322"/>
    </location>
</feature>
<evidence type="ECO:0000313" key="16">
    <source>
        <dbReference type="Proteomes" id="UP000199658"/>
    </source>
</evidence>
<dbReference type="GO" id="GO:0046872">
    <property type="term" value="F:metal ion binding"/>
    <property type="evidence" value="ECO:0007669"/>
    <property type="project" value="UniProtKB-KW"/>
</dbReference>
<evidence type="ECO:0000259" key="14">
    <source>
        <dbReference type="PROSITE" id="PS51384"/>
    </source>
</evidence>
<evidence type="ECO:0000256" key="6">
    <source>
        <dbReference type="ARBA" id="ARBA00022723"/>
    </source>
</evidence>
<keyword evidence="16" id="KW-1185">Reference proteome</keyword>
<dbReference type="GO" id="GO:0016491">
    <property type="term" value="F:oxidoreductase activity"/>
    <property type="evidence" value="ECO:0007669"/>
    <property type="project" value="UniProtKB-KW"/>
</dbReference>
<feature type="transmembrane region" description="Helical" evidence="13">
    <location>
        <begin position="77"/>
        <end position="95"/>
    </location>
</feature>
<dbReference type="Gene3D" id="2.40.30.10">
    <property type="entry name" value="Translation factors"/>
    <property type="match status" value="1"/>
</dbReference>
<proteinExistence type="predicted"/>
<feature type="transmembrane region" description="Helical" evidence="13">
    <location>
        <begin position="172"/>
        <end position="192"/>
    </location>
</feature>
<evidence type="ECO:0000256" key="2">
    <source>
        <dbReference type="ARBA" id="ARBA00004141"/>
    </source>
</evidence>
<dbReference type="InterPro" id="IPR017938">
    <property type="entry name" value="Riboflavin_synthase-like_b-brl"/>
</dbReference>
<dbReference type="InterPro" id="IPR013112">
    <property type="entry name" value="FAD-bd_8"/>
</dbReference>
<evidence type="ECO:0000256" key="13">
    <source>
        <dbReference type="SAM" id="Phobius"/>
    </source>
</evidence>
<dbReference type="PRINTS" id="PR00410">
    <property type="entry name" value="PHEHYDRXLASE"/>
</dbReference>
<dbReference type="RefSeq" id="WP_090217323.1">
    <property type="nucleotide sequence ID" value="NZ_FOYO01000001.1"/>
</dbReference>
<evidence type="ECO:0000256" key="4">
    <source>
        <dbReference type="ARBA" id="ARBA00022692"/>
    </source>
</evidence>
<dbReference type="PROSITE" id="PS51384">
    <property type="entry name" value="FAD_FR"/>
    <property type="match status" value="1"/>
</dbReference>
<dbReference type="InterPro" id="IPR050415">
    <property type="entry name" value="MRET"/>
</dbReference>
<gene>
    <name evidence="15" type="ORF">SAMN04488002_2539</name>
</gene>
<dbReference type="PANTHER" id="PTHR47354">
    <property type="entry name" value="NADH OXIDOREDUCTASE HCR"/>
    <property type="match status" value="1"/>
</dbReference>
<comment type="subcellular location">
    <subcellularLocation>
        <location evidence="2">Membrane</location>
        <topology evidence="2">Multi-pass membrane protein</topology>
    </subcellularLocation>
</comment>
<keyword evidence="12 13" id="KW-0472">Membrane</keyword>
<evidence type="ECO:0000256" key="3">
    <source>
        <dbReference type="ARBA" id="ARBA00022630"/>
    </source>
</evidence>
<dbReference type="OrthoDB" id="9792185at2"/>
<dbReference type="PANTHER" id="PTHR47354:SF8">
    <property type="entry name" value="1,2-PHENYLACETYL-COA EPOXIDASE, SUBUNIT E"/>
    <property type="match status" value="1"/>
</dbReference>
<dbReference type="CDD" id="cd06198">
    <property type="entry name" value="FNR_like_3"/>
    <property type="match status" value="1"/>
</dbReference>
<dbReference type="Proteomes" id="UP000199658">
    <property type="component" value="Unassembled WGS sequence"/>
</dbReference>
<feature type="transmembrane region" description="Helical" evidence="13">
    <location>
        <begin position="198"/>
        <end position="216"/>
    </location>
</feature>
<evidence type="ECO:0000256" key="1">
    <source>
        <dbReference type="ARBA" id="ARBA00001974"/>
    </source>
</evidence>
<dbReference type="Pfam" id="PF08022">
    <property type="entry name" value="FAD_binding_8"/>
    <property type="match status" value="1"/>
</dbReference>
<keyword evidence="9" id="KW-0560">Oxidoreductase</keyword>
<keyword evidence="7" id="KW-0274">FAD</keyword>
<evidence type="ECO:0000256" key="12">
    <source>
        <dbReference type="ARBA" id="ARBA00023136"/>
    </source>
</evidence>
<dbReference type="SUPFAM" id="SSF52343">
    <property type="entry name" value="Ferredoxin reductase-like, C-terminal NADP-linked domain"/>
    <property type="match status" value="1"/>
</dbReference>
<sequence>MKNIKIALWGIPALLTVLWVAAALPFPETLSVIAIRNLLVQYSGVLSLGVMSVAMILATRAKWIEPWLNGLDKSYRLHKWLGIMVLVTSVVHWFASNAPKWAVSLGLMEAPERGAPSGAVPDIGAIQAFFNSQRGLAETLGDLPFKILVILTVIALVRRIPYKFFAKTHTLLAVTYLAFVFHGTALLDFAAWTQPLGIVVALLMVGGVISALLALTRQIGRGNRVSGKVEAIRTFPELDATAVNIAMETGWNGHEAGQFAFITFDRKEGKHPFTIASAWDPAARSITVISKALGDYTKFLPDMLKAGGEAIVEGPYGRFTFEDAKQRQIWIGGGVGITPFIAKMKELAATPGTKTIDLIHSTKEHSPEALEMLQSDAEAAGITIHLLVDDRDGFLTGDRLRDLVPDWKSASVWFCGPAGFGEALRHDLLANGFAARDFHQELFNMR</sequence>
<dbReference type="GO" id="GO:0051537">
    <property type="term" value="F:2 iron, 2 sulfur cluster binding"/>
    <property type="evidence" value="ECO:0007669"/>
    <property type="project" value="UniProtKB-KW"/>
</dbReference>
<keyword evidence="3" id="KW-0285">Flavoprotein</keyword>
<keyword evidence="10" id="KW-0408">Iron</keyword>
<dbReference type="InterPro" id="IPR017927">
    <property type="entry name" value="FAD-bd_FR_type"/>
</dbReference>
<name>A0A1I6H5Q6_9RHOB</name>
<comment type="cofactor">
    <cofactor evidence="1">
        <name>FAD</name>
        <dbReference type="ChEBI" id="CHEBI:57692"/>
    </cofactor>
</comment>
<accession>A0A1I6H5Q6</accession>
<dbReference type="InterPro" id="IPR013130">
    <property type="entry name" value="Fe3_Rdtase_TM_dom"/>
</dbReference>
<evidence type="ECO:0000256" key="7">
    <source>
        <dbReference type="ARBA" id="ARBA00022827"/>
    </source>
</evidence>
<dbReference type="STRING" id="670154.SAMN04488002_2539"/>
<keyword evidence="11" id="KW-0411">Iron-sulfur</keyword>
<feature type="transmembrane region" description="Helical" evidence="13">
    <location>
        <begin position="143"/>
        <end position="160"/>
    </location>
</feature>
<dbReference type="GO" id="GO:0016020">
    <property type="term" value="C:membrane"/>
    <property type="evidence" value="ECO:0007669"/>
    <property type="project" value="UniProtKB-SubCell"/>
</dbReference>